<evidence type="ECO:0000313" key="4">
    <source>
        <dbReference type="EMBL" id="GIF59884.1"/>
    </source>
</evidence>
<dbReference type="Proteomes" id="UP000624325">
    <property type="component" value="Unassembled WGS sequence"/>
</dbReference>
<organism evidence="4 5">
    <name type="scientific">Asanoa iriomotensis</name>
    <dbReference type="NCBI Taxonomy" id="234613"/>
    <lineage>
        <taxon>Bacteria</taxon>
        <taxon>Bacillati</taxon>
        <taxon>Actinomycetota</taxon>
        <taxon>Actinomycetes</taxon>
        <taxon>Micromonosporales</taxon>
        <taxon>Micromonosporaceae</taxon>
        <taxon>Asanoa</taxon>
    </lineage>
</organism>
<dbReference type="RefSeq" id="WP_203706708.1">
    <property type="nucleotide sequence ID" value="NZ_BAAALU010000005.1"/>
</dbReference>
<name>A0ABQ4CAS9_9ACTN</name>
<protein>
    <recommendedName>
        <fullName evidence="3">AAA+ ATPase domain-containing protein</fullName>
    </recommendedName>
</protein>
<reference evidence="4 5" key="1">
    <citation type="submission" date="2021-01" db="EMBL/GenBank/DDBJ databases">
        <title>Whole genome shotgun sequence of Asanoa iriomotensis NBRC 100142.</title>
        <authorList>
            <person name="Komaki H."/>
            <person name="Tamura T."/>
        </authorList>
    </citation>
    <scope>NUCLEOTIDE SEQUENCE [LARGE SCALE GENOMIC DNA]</scope>
    <source>
        <strain evidence="4 5">NBRC 100142</strain>
    </source>
</reference>
<proteinExistence type="predicted"/>
<dbReference type="SMART" id="SM00382">
    <property type="entry name" value="AAA"/>
    <property type="match status" value="1"/>
</dbReference>
<evidence type="ECO:0000256" key="1">
    <source>
        <dbReference type="PROSITE-ProRule" id="PRU00339"/>
    </source>
</evidence>
<dbReference type="SUPFAM" id="SSF48452">
    <property type="entry name" value="TPR-like"/>
    <property type="match status" value="3"/>
</dbReference>
<feature type="region of interest" description="Disordered" evidence="2">
    <location>
        <begin position="844"/>
        <end position="864"/>
    </location>
</feature>
<dbReference type="PRINTS" id="PR00364">
    <property type="entry name" value="DISEASERSIST"/>
</dbReference>
<dbReference type="EMBL" id="BONC01000056">
    <property type="protein sequence ID" value="GIF59884.1"/>
    <property type="molecule type" value="Genomic_DNA"/>
</dbReference>
<feature type="domain" description="AAA+ ATPase" evidence="3">
    <location>
        <begin position="27"/>
        <end position="162"/>
    </location>
</feature>
<dbReference type="InterPro" id="IPR003593">
    <property type="entry name" value="AAA+_ATPase"/>
</dbReference>
<dbReference type="SUPFAM" id="SSF52540">
    <property type="entry name" value="P-loop containing nucleoside triphosphate hydrolases"/>
    <property type="match status" value="1"/>
</dbReference>
<sequence>MSPFVGRRDDLDRALRVIRRNLDSRAEGAAILVHGPPGIGKTSFAVEVAEQAAQVGDIPVVLYANLEEARATPQGMHDALTGFLLALGVRPDVVPESIGQGAALLRSLLHEQPAVVVLDDVPGDLDDNPLAPGGSPGSVLIMASRSRPRLVSSMRVIELSGLAPDAAAEMFTSVSLGSVDRDTLLRLAKSVLGNPLAIRLAGLHVRQDLGSLPDLLDAVARQRGPAAEAVLDRTLARLDDRTARAFGQLSVLGGPDFGLPVAEAVLDQPGQRVRSVLDRLATLGLLGQRGDGRYAYDHAVIHERAVAAGDDVDQRVARTRAIEFYANEVGARDGARPESDPWFEVESRNLLWAVATAAEAEMFRAVIRLAVGMSGHLRARGRLGDLRVVLEHALVAGRTIGDEAAVADTLSELGHLYADERDYGDALGVWTEALNLARSRGDRLDEANRLLLLGQLQSMRGEEEEAIGSVEEALSIGRTLDDKALTAEAFAVLGQIYARSGAYGDAIPLFEHALTLFRELGEAAGSPVMIELANVYTEVGRLDEASPLYEESLAILRSRGEPASEALVLARLGALYDLRNEHERAINYLERSRSIFTALGSRPDLAQVLQTIGSVEMNRGEVHRALAAYNSSLSIATDIDLPELVCRVSVDLAEVYAGRGAWSDAVDAYRRGIAAGVRIGNHHAVAYAKIGLGLVLIESGELDSAVVELSDSVATLREFQEYEALADAFHALGSALLLRGALGEAEAAFEQSAAVGRDLDDPAIQANALMGLAAVLGAQGQWYEVPRVFDAVTGLVGANADAYLAMGDVYASHDRATEARSYYRQALSRAADLGDADARAAARERISSLSGPGTSADQGGSIGR</sequence>
<accession>A0ABQ4CAS9</accession>
<evidence type="ECO:0000256" key="2">
    <source>
        <dbReference type="SAM" id="MobiDB-lite"/>
    </source>
</evidence>
<gene>
    <name evidence="4" type="ORF">Air01nite_59790</name>
</gene>
<dbReference type="SMART" id="SM00028">
    <property type="entry name" value="TPR"/>
    <property type="match status" value="9"/>
</dbReference>
<evidence type="ECO:0000313" key="5">
    <source>
        <dbReference type="Proteomes" id="UP000624325"/>
    </source>
</evidence>
<dbReference type="Pfam" id="PF13181">
    <property type="entry name" value="TPR_8"/>
    <property type="match status" value="1"/>
</dbReference>
<dbReference type="Pfam" id="PF13424">
    <property type="entry name" value="TPR_12"/>
    <property type="match status" value="2"/>
</dbReference>
<keyword evidence="5" id="KW-1185">Reference proteome</keyword>
<keyword evidence="1" id="KW-0802">TPR repeat</keyword>
<feature type="repeat" description="TPR" evidence="1">
    <location>
        <begin position="487"/>
        <end position="520"/>
    </location>
</feature>
<dbReference type="Pfam" id="PF00004">
    <property type="entry name" value="AAA"/>
    <property type="match status" value="1"/>
</dbReference>
<dbReference type="InterPro" id="IPR011990">
    <property type="entry name" value="TPR-like_helical_dom_sf"/>
</dbReference>
<dbReference type="Pfam" id="PF13176">
    <property type="entry name" value="TPR_7"/>
    <property type="match status" value="1"/>
</dbReference>
<dbReference type="InterPro" id="IPR003959">
    <property type="entry name" value="ATPase_AAA_core"/>
</dbReference>
<dbReference type="PANTHER" id="PTHR10098">
    <property type="entry name" value="RAPSYN-RELATED"/>
    <property type="match status" value="1"/>
</dbReference>
<dbReference type="InterPro" id="IPR019734">
    <property type="entry name" value="TPR_rpt"/>
</dbReference>
<feature type="repeat" description="TPR" evidence="1">
    <location>
        <begin position="407"/>
        <end position="440"/>
    </location>
</feature>
<dbReference type="Gene3D" id="1.25.40.10">
    <property type="entry name" value="Tetratricopeptide repeat domain"/>
    <property type="match status" value="3"/>
</dbReference>
<dbReference type="Gene3D" id="3.40.50.300">
    <property type="entry name" value="P-loop containing nucleotide triphosphate hydrolases"/>
    <property type="match status" value="1"/>
</dbReference>
<dbReference type="InterPro" id="IPR027417">
    <property type="entry name" value="P-loop_NTPase"/>
</dbReference>
<evidence type="ECO:0000259" key="3">
    <source>
        <dbReference type="SMART" id="SM00382"/>
    </source>
</evidence>
<feature type="repeat" description="TPR" evidence="1">
    <location>
        <begin position="800"/>
        <end position="833"/>
    </location>
</feature>
<dbReference type="PROSITE" id="PS50005">
    <property type="entry name" value="TPR"/>
    <property type="match status" value="3"/>
</dbReference>
<comment type="caution">
    <text evidence="4">The sequence shown here is derived from an EMBL/GenBank/DDBJ whole genome shotgun (WGS) entry which is preliminary data.</text>
</comment>